<keyword evidence="3 5" id="KW-0238">DNA-binding</keyword>
<organism evidence="7 8">
    <name type="scientific">Pseudoroseicyclus tamaricis</name>
    <dbReference type="NCBI Taxonomy" id="2705421"/>
    <lineage>
        <taxon>Bacteria</taxon>
        <taxon>Pseudomonadati</taxon>
        <taxon>Pseudomonadota</taxon>
        <taxon>Alphaproteobacteria</taxon>
        <taxon>Rhodobacterales</taxon>
        <taxon>Paracoccaceae</taxon>
        <taxon>Pseudoroseicyclus</taxon>
    </lineage>
</organism>
<dbReference type="InterPro" id="IPR036271">
    <property type="entry name" value="Tet_transcr_reg_TetR-rel_C_sf"/>
</dbReference>
<evidence type="ECO:0000259" key="6">
    <source>
        <dbReference type="PROSITE" id="PS50977"/>
    </source>
</evidence>
<dbReference type="PANTHER" id="PTHR30055:SF234">
    <property type="entry name" value="HTH-TYPE TRANSCRIPTIONAL REGULATOR BETI"/>
    <property type="match status" value="1"/>
</dbReference>
<reference evidence="7 8" key="1">
    <citation type="submission" date="2020-02" db="EMBL/GenBank/DDBJ databases">
        <title>Pseudoroseicyclus tamarix, sp. nov., isolated from offshore sediment of a Tamarix chinensis forest.</title>
        <authorList>
            <person name="Gai Y."/>
        </authorList>
    </citation>
    <scope>NUCLEOTIDE SEQUENCE [LARGE SCALE GENOMIC DNA]</scope>
    <source>
        <strain evidence="7 8">CLL3-39</strain>
    </source>
</reference>
<name>A0A6B2K1J0_9RHOB</name>
<protein>
    <submittedName>
        <fullName evidence="7">TetR/AcrR family transcriptional regulator</fullName>
    </submittedName>
</protein>
<dbReference type="GO" id="GO:0000976">
    <property type="term" value="F:transcription cis-regulatory region binding"/>
    <property type="evidence" value="ECO:0007669"/>
    <property type="project" value="TreeGrafter"/>
</dbReference>
<dbReference type="Pfam" id="PF00440">
    <property type="entry name" value="TetR_N"/>
    <property type="match status" value="1"/>
</dbReference>
<dbReference type="PANTHER" id="PTHR30055">
    <property type="entry name" value="HTH-TYPE TRANSCRIPTIONAL REGULATOR RUTR"/>
    <property type="match status" value="1"/>
</dbReference>
<keyword evidence="1" id="KW-0678">Repressor</keyword>
<dbReference type="Pfam" id="PF13977">
    <property type="entry name" value="TetR_C_6"/>
    <property type="match status" value="1"/>
</dbReference>
<dbReference type="PRINTS" id="PR00455">
    <property type="entry name" value="HTHTETR"/>
</dbReference>
<evidence type="ECO:0000256" key="4">
    <source>
        <dbReference type="ARBA" id="ARBA00023163"/>
    </source>
</evidence>
<dbReference type="InterPro" id="IPR039538">
    <property type="entry name" value="BetI_C"/>
</dbReference>
<evidence type="ECO:0000256" key="3">
    <source>
        <dbReference type="ARBA" id="ARBA00023125"/>
    </source>
</evidence>
<dbReference type="GO" id="GO:0003700">
    <property type="term" value="F:DNA-binding transcription factor activity"/>
    <property type="evidence" value="ECO:0007669"/>
    <property type="project" value="TreeGrafter"/>
</dbReference>
<dbReference type="InterPro" id="IPR009057">
    <property type="entry name" value="Homeodomain-like_sf"/>
</dbReference>
<evidence type="ECO:0000256" key="1">
    <source>
        <dbReference type="ARBA" id="ARBA00022491"/>
    </source>
</evidence>
<feature type="domain" description="HTH tetR-type" evidence="6">
    <location>
        <begin position="15"/>
        <end position="75"/>
    </location>
</feature>
<comment type="caution">
    <text evidence="7">The sequence shown here is derived from an EMBL/GenBank/DDBJ whole genome shotgun (WGS) entry which is preliminary data.</text>
</comment>
<evidence type="ECO:0000256" key="2">
    <source>
        <dbReference type="ARBA" id="ARBA00023015"/>
    </source>
</evidence>
<feature type="DNA-binding region" description="H-T-H motif" evidence="5">
    <location>
        <begin position="38"/>
        <end position="57"/>
    </location>
</feature>
<dbReference type="SUPFAM" id="SSF48498">
    <property type="entry name" value="Tetracyclin repressor-like, C-terminal domain"/>
    <property type="match status" value="1"/>
</dbReference>
<keyword evidence="2" id="KW-0805">Transcription regulation</keyword>
<dbReference type="RefSeq" id="WP_163890369.1">
    <property type="nucleotide sequence ID" value="NZ_JAAFYS010000001.1"/>
</dbReference>
<evidence type="ECO:0000256" key="5">
    <source>
        <dbReference type="PROSITE-ProRule" id="PRU00335"/>
    </source>
</evidence>
<proteinExistence type="predicted"/>
<evidence type="ECO:0000313" key="7">
    <source>
        <dbReference type="EMBL" id="NDV00226.1"/>
    </source>
</evidence>
<keyword evidence="8" id="KW-1185">Reference proteome</keyword>
<accession>A0A6B2K1J0</accession>
<dbReference type="SUPFAM" id="SSF46689">
    <property type="entry name" value="Homeodomain-like"/>
    <property type="match status" value="1"/>
</dbReference>
<keyword evidence="4" id="KW-0804">Transcription</keyword>
<dbReference type="Proteomes" id="UP000474757">
    <property type="component" value="Unassembled WGS sequence"/>
</dbReference>
<dbReference type="InterPro" id="IPR001647">
    <property type="entry name" value="HTH_TetR"/>
</dbReference>
<dbReference type="InterPro" id="IPR050109">
    <property type="entry name" value="HTH-type_TetR-like_transc_reg"/>
</dbReference>
<dbReference type="AlphaFoldDB" id="A0A6B2K1J0"/>
<dbReference type="Gene3D" id="1.10.357.10">
    <property type="entry name" value="Tetracycline Repressor, domain 2"/>
    <property type="match status" value="1"/>
</dbReference>
<gene>
    <name evidence="7" type="ORF">GZA08_04490</name>
</gene>
<dbReference type="PROSITE" id="PS50977">
    <property type="entry name" value="HTH_TETR_2"/>
    <property type="match status" value="1"/>
</dbReference>
<sequence length="212" mass="23760">MDGAREQKRRKLAPEARRQQLIEATIEVIATQGLARTTQAEVARTAGLSHGLVNFHFSSKDKLLGATLSYLAEEYRANWQQALVETGEDPAARLNALILADFRPDICASPRLSAWCAFWGEAQSRPMYQDNCGDFDEEYIAVQEGICRDLIEAGGYDLDPVRAARVLRVTTEGTWLDLLTMRTPYDRDEALRTVMTCAGVFFPRHFSEKGLS</sequence>
<dbReference type="EMBL" id="JAAGAB010000001">
    <property type="protein sequence ID" value="NDV00226.1"/>
    <property type="molecule type" value="Genomic_DNA"/>
</dbReference>
<evidence type="ECO:0000313" key="8">
    <source>
        <dbReference type="Proteomes" id="UP000474757"/>
    </source>
</evidence>